<name>A0A644VXW7_9ZZZZ</name>
<feature type="domain" description="Endonuclease/exonuclease/phosphatase" evidence="1">
    <location>
        <begin position="40"/>
        <end position="251"/>
    </location>
</feature>
<organism evidence="2">
    <name type="scientific">bioreactor metagenome</name>
    <dbReference type="NCBI Taxonomy" id="1076179"/>
    <lineage>
        <taxon>unclassified sequences</taxon>
        <taxon>metagenomes</taxon>
        <taxon>ecological metagenomes</taxon>
    </lineage>
</organism>
<accession>A0A644VXW7</accession>
<dbReference type="InterPro" id="IPR051916">
    <property type="entry name" value="GPI-anchor_lipid_remodeler"/>
</dbReference>
<reference evidence="2" key="1">
    <citation type="submission" date="2019-08" db="EMBL/GenBank/DDBJ databases">
        <authorList>
            <person name="Kucharzyk K."/>
            <person name="Murdoch R.W."/>
            <person name="Higgins S."/>
            <person name="Loffler F."/>
        </authorList>
    </citation>
    <scope>NUCLEOTIDE SEQUENCE</scope>
</reference>
<dbReference type="GO" id="GO:0016020">
    <property type="term" value="C:membrane"/>
    <property type="evidence" value="ECO:0007669"/>
    <property type="project" value="GOC"/>
</dbReference>
<dbReference type="AlphaFoldDB" id="A0A644VXW7"/>
<dbReference type="GO" id="GO:0003824">
    <property type="term" value="F:catalytic activity"/>
    <property type="evidence" value="ECO:0007669"/>
    <property type="project" value="InterPro"/>
</dbReference>
<dbReference type="Gene3D" id="3.60.10.10">
    <property type="entry name" value="Endonuclease/exonuclease/phosphatase"/>
    <property type="match status" value="1"/>
</dbReference>
<dbReference type="Pfam" id="PF03372">
    <property type="entry name" value="Exo_endo_phos"/>
    <property type="match status" value="1"/>
</dbReference>
<gene>
    <name evidence="2" type="ORF">SDC9_42502</name>
</gene>
<dbReference type="PANTHER" id="PTHR14859:SF15">
    <property type="entry name" value="ENDONUCLEASE_EXONUCLEASE_PHOSPHATASE DOMAIN-CONTAINING PROTEIN"/>
    <property type="match status" value="1"/>
</dbReference>
<dbReference type="EMBL" id="VSSQ01000505">
    <property type="protein sequence ID" value="MPL96324.1"/>
    <property type="molecule type" value="Genomic_DNA"/>
</dbReference>
<dbReference type="InterPro" id="IPR005135">
    <property type="entry name" value="Endo/exonuclease/phosphatase"/>
</dbReference>
<proteinExistence type="predicted"/>
<dbReference type="PANTHER" id="PTHR14859">
    <property type="entry name" value="CALCOFLUOR WHITE HYPERSENSITIVE PROTEIN PRECURSOR"/>
    <property type="match status" value="1"/>
</dbReference>
<evidence type="ECO:0000313" key="2">
    <source>
        <dbReference type="EMBL" id="MPL96324.1"/>
    </source>
</evidence>
<evidence type="ECO:0000259" key="1">
    <source>
        <dbReference type="Pfam" id="PF03372"/>
    </source>
</evidence>
<dbReference type="GO" id="GO:0006506">
    <property type="term" value="P:GPI anchor biosynthetic process"/>
    <property type="evidence" value="ECO:0007669"/>
    <property type="project" value="TreeGrafter"/>
</dbReference>
<dbReference type="SUPFAM" id="SSF56219">
    <property type="entry name" value="DNase I-like"/>
    <property type="match status" value="1"/>
</dbReference>
<sequence length="262" mass="28784">MKIRKAYKCKIISLVAIYLWGSGALAAGQWGGADSEMRIMSYNIRVGKGMEQAQSLVRTAAVISRERPDIVMLQEVDSATARTGGVDQAMELGKLTGMHVVFAPAIKLGNGKYGVAMLSAEKPLSVRLVPLPGREEARVLLIVEFRRFFAASTHFSLTEADRMESVKILLREADRLKKPFIVGGDFNALPGSAELEVLMSGFSLLSDGKTFTFPANFPDRCIDYIFISKRFAEKFKVINSTVIPEALASDHRPVLVRGSLQL</sequence>
<comment type="caution">
    <text evidence="2">The sequence shown here is derived from an EMBL/GenBank/DDBJ whole genome shotgun (WGS) entry which is preliminary data.</text>
</comment>
<dbReference type="InterPro" id="IPR036691">
    <property type="entry name" value="Endo/exonu/phosph_ase_sf"/>
</dbReference>
<protein>
    <recommendedName>
        <fullName evidence="1">Endonuclease/exonuclease/phosphatase domain-containing protein</fullName>
    </recommendedName>
</protein>